<evidence type="ECO:0000313" key="6">
    <source>
        <dbReference type="EMBL" id="MEN3536835.1"/>
    </source>
</evidence>
<keyword evidence="7" id="KW-1185">Reference proteome</keyword>
<dbReference type="InterPro" id="IPR003593">
    <property type="entry name" value="AAA+_ATPase"/>
</dbReference>
<dbReference type="GO" id="GO:0005524">
    <property type="term" value="F:ATP binding"/>
    <property type="evidence" value="ECO:0007669"/>
    <property type="project" value="UniProtKB-KW"/>
</dbReference>
<evidence type="ECO:0000256" key="2">
    <source>
        <dbReference type="ARBA" id="ARBA00022741"/>
    </source>
</evidence>
<feature type="domain" description="ABC transporter" evidence="5">
    <location>
        <begin position="12"/>
        <end position="246"/>
    </location>
</feature>
<sequence>MSIPQSEQPYVVELREVTKVYGGVRALRGVDLLVERGELVAIAGPSGSGKSTLLHLIGTLDRPTTGTVRIAGHDVAGLSDRELSALRARHLGFVFQQFHLAPGVSALDNVADGLLYTGTPLRARRERAAAALERVGLGHRLGHRPNQLSGGEQQRVAVARAVAGDPPLLLADEPTGNLDSAAGAEVLGVLRDLHASGTTIAVITHDPEIAEWCPRQVRVRDGRVVADAGAGIGRRPPGPNPKARADEPGPGRPGGASAPEHHSDAECRADAGRGVAQETRGGVR</sequence>
<feature type="compositionally biased region" description="Basic and acidic residues" evidence="4">
    <location>
        <begin position="259"/>
        <end position="271"/>
    </location>
</feature>
<dbReference type="Proteomes" id="UP001447516">
    <property type="component" value="Unassembled WGS sequence"/>
</dbReference>
<dbReference type="Gene3D" id="3.40.50.300">
    <property type="entry name" value="P-loop containing nucleotide triphosphate hydrolases"/>
    <property type="match status" value="1"/>
</dbReference>
<accession>A0ABV0ASX9</accession>
<dbReference type="InterPro" id="IPR017911">
    <property type="entry name" value="MacB-like_ATP-bd"/>
</dbReference>
<dbReference type="InterPro" id="IPR015854">
    <property type="entry name" value="ABC_transpr_LolD-like"/>
</dbReference>
<dbReference type="SMART" id="SM00382">
    <property type="entry name" value="AAA"/>
    <property type="match status" value="1"/>
</dbReference>
<organism evidence="6 7">
    <name type="scientific">Microbispora maris</name>
    <dbReference type="NCBI Taxonomy" id="3144104"/>
    <lineage>
        <taxon>Bacteria</taxon>
        <taxon>Bacillati</taxon>
        <taxon>Actinomycetota</taxon>
        <taxon>Actinomycetes</taxon>
        <taxon>Streptosporangiales</taxon>
        <taxon>Streptosporangiaceae</taxon>
        <taxon>Microbispora</taxon>
    </lineage>
</organism>
<dbReference type="InterPro" id="IPR027417">
    <property type="entry name" value="P-loop_NTPase"/>
</dbReference>
<dbReference type="PANTHER" id="PTHR24220:SF86">
    <property type="entry name" value="ABC TRANSPORTER ABCH.1"/>
    <property type="match status" value="1"/>
</dbReference>
<evidence type="ECO:0000256" key="1">
    <source>
        <dbReference type="ARBA" id="ARBA00022448"/>
    </source>
</evidence>
<evidence type="ECO:0000259" key="5">
    <source>
        <dbReference type="PROSITE" id="PS50893"/>
    </source>
</evidence>
<dbReference type="SUPFAM" id="SSF52540">
    <property type="entry name" value="P-loop containing nucleoside triphosphate hydrolases"/>
    <property type="match status" value="1"/>
</dbReference>
<dbReference type="PROSITE" id="PS50893">
    <property type="entry name" value="ABC_TRANSPORTER_2"/>
    <property type="match status" value="1"/>
</dbReference>
<dbReference type="RefSeq" id="WP_346226818.1">
    <property type="nucleotide sequence ID" value="NZ_JBDJAW010000012.1"/>
</dbReference>
<dbReference type="PROSITE" id="PS00211">
    <property type="entry name" value="ABC_TRANSPORTER_1"/>
    <property type="match status" value="1"/>
</dbReference>
<proteinExistence type="predicted"/>
<keyword evidence="2" id="KW-0547">Nucleotide-binding</keyword>
<gene>
    <name evidence="6" type="ORF">AAH991_17105</name>
</gene>
<dbReference type="InterPro" id="IPR017871">
    <property type="entry name" value="ABC_transporter-like_CS"/>
</dbReference>
<dbReference type="Pfam" id="PF00005">
    <property type="entry name" value="ABC_tran"/>
    <property type="match status" value="1"/>
</dbReference>
<keyword evidence="1" id="KW-0813">Transport</keyword>
<evidence type="ECO:0000256" key="4">
    <source>
        <dbReference type="SAM" id="MobiDB-lite"/>
    </source>
</evidence>
<comment type="caution">
    <text evidence="6">The sequence shown here is derived from an EMBL/GenBank/DDBJ whole genome shotgun (WGS) entry which is preliminary data.</text>
</comment>
<reference evidence="6 7" key="1">
    <citation type="submission" date="2024-05" db="EMBL/GenBank/DDBJ databases">
        <title>Microbispora sp.ZYX-F-249.</title>
        <authorList>
            <person name="Xie H."/>
        </authorList>
    </citation>
    <scope>NUCLEOTIDE SEQUENCE [LARGE SCALE GENOMIC DNA]</scope>
    <source>
        <strain evidence="6 7">ZYX-F-249</strain>
    </source>
</reference>
<dbReference type="EMBL" id="JBDJAW010000012">
    <property type="protein sequence ID" value="MEN3536835.1"/>
    <property type="molecule type" value="Genomic_DNA"/>
</dbReference>
<evidence type="ECO:0000256" key="3">
    <source>
        <dbReference type="ARBA" id="ARBA00022840"/>
    </source>
</evidence>
<name>A0ABV0ASX9_9ACTN</name>
<feature type="region of interest" description="Disordered" evidence="4">
    <location>
        <begin position="228"/>
        <end position="284"/>
    </location>
</feature>
<dbReference type="CDD" id="cd03255">
    <property type="entry name" value="ABC_MJ0796_LolCDE_FtsE"/>
    <property type="match status" value="1"/>
</dbReference>
<dbReference type="PANTHER" id="PTHR24220">
    <property type="entry name" value="IMPORT ATP-BINDING PROTEIN"/>
    <property type="match status" value="1"/>
</dbReference>
<evidence type="ECO:0000313" key="7">
    <source>
        <dbReference type="Proteomes" id="UP001447516"/>
    </source>
</evidence>
<dbReference type="InterPro" id="IPR003439">
    <property type="entry name" value="ABC_transporter-like_ATP-bd"/>
</dbReference>
<protein>
    <submittedName>
        <fullName evidence="6">ABC transporter ATP-binding protein</fullName>
    </submittedName>
</protein>
<keyword evidence="3 6" id="KW-0067">ATP-binding</keyword>